<dbReference type="FunFam" id="3.20.20.140:FF:000005">
    <property type="entry name" value="TatD family hydrolase"/>
    <property type="match status" value="1"/>
</dbReference>
<proteinExistence type="inferred from homology"/>
<dbReference type="GO" id="GO:0005829">
    <property type="term" value="C:cytosol"/>
    <property type="evidence" value="ECO:0007669"/>
    <property type="project" value="TreeGrafter"/>
</dbReference>
<dbReference type="PROSITE" id="PS01137">
    <property type="entry name" value="TATD_1"/>
    <property type="match status" value="1"/>
</dbReference>
<evidence type="ECO:0000256" key="1">
    <source>
        <dbReference type="ARBA" id="ARBA00009275"/>
    </source>
</evidence>
<dbReference type="GO" id="GO:0004536">
    <property type="term" value="F:DNA nuclease activity"/>
    <property type="evidence" value="ECO:0007669"/>
    <property type="project" value="InterPro"/>
</dbReference>
<dbReference type="PANTHER" id="PTHR46124">
    <property type="entry name" value="D-AMINOACYL-TRNA DEACYLASE"/>
    <property type="match status" value="1"/>
</dbReference>
<dbReference type="GO" id="GO:0016788">
    <property type="term" value="F:hydrolase activity, acting on ester bonds"/>
    <property type="evidence" value="ECO:0007669"/>
    <property type="project" value="InterPro"/>
</dbReference>
<reference evidence="5 6" key="1">
    <citation type="journal article" date="2013" name="Genome Announc.">
        <title>Draft Genome Sequence of Holospora undulata Strain HU1, a Micronucleus-Specific Symbiont of the Ciliate Paramecium caudatum.</title>
        <authorList>
            <person name="Dohra H."/>
            <person name="Suzuki H."/>
            <person name="Suzuki T."/>
            <person name="Tanaka K."/>
            <person name="Fujishima M."/>
        </authorList>
    </citation>
    <scope>NUCLEOTIDE SEQUENCE [LARGE SCALE GENOMIC DNA]</scope>
    <source>
        <strain evidence="5 6">HU1</strain>
    </source>
</reference>
<dbReference type="RefSeq" id="WP_006289211.1">
    <property type="nucleotide sequence ID" value="NZ_ARPM03000098.1"/>
</dbReference>
<dbReference type="InterPro" id="IPR018228">
    <property type="entry name" value="DNase_TatD-rel_CS"/>
</dbReference>
<name>A0A061JGK1_9PROT</name>
<dbReference type="PANTHER" id="PTHR46124:SF2">
    <property type="entry name" value="D-AMINOACYL-TRNA DEACYLASE"/>
    <property type="match status" value="1"/>
</dbReference>
<sequence length="258" mass="29174">MTEDPGYIDSHCHLDRYPCPKEIVHRAQKVGIKNLLSISVHKDNAFEVLKIAEEFSCVYASVGVHPCDTNQESLLGLESWLITMSSHKKVLGLGETGIDMQETSPQLDLQLQGFEAHVNAALHTALPLIVHIRKGFDVLFDFWKNWNKDTPLGVLHCFSGTWEQAKIALDMGWYLSFSGIVTFKKNGELPEVVKKVPAAQFLLETDAPWLAPEPYRGRPNEPAYLVRTAEKIAQIRSCSVSQVRQSSTENFYRLFKKF</sequence>
<feature type="binding site" evidence="4">
    <location>
        <position position="131"/>
    </location>
    <ligand>
        <name>a divalent metal cation</name>
        <dbReference type="ChEBI" id="CHEBI:60240"/>
        <label>2</label>
    </ligand>
</feature>
<feature type="binding site" evidence="4">
    <location>
        <position position="13"/>
    </location>
    <ligand>
        <name>a divalent metal cation</name>
        <dbReference type="ChEBI" id="CHEBI:60240"/>
        <label>1</label>
    </ligand>
</feature>
<dbReference type="Gene3D" id="3.20.20.140">
    <property type="entry name" value="Metal-dependent hydrolases"/>
    <property type="match status" value="1"/>
</dbReference>
<dbReference type="Proteomes" id="UP000026922">
    <property type="component" value="Unassembled WGS sequence"/>
</dbReference>
<protein>
    <submittedName>
        <fullName evidence="5">Putative deoxyribonuclease</fullName>
    </submittedName>
</protein>
<keyword evidence="2 4" id="KW-0479">Metal-binding</keyword>
<dbReference type="InterPro" id="IPR015991">
    <property type="entry name" value="TatD/YcfH-like"/>
</dbReference>
<comment type="similarity">
    <text evidence="1">Belongs to the metallo-dependent hydrolases superfamily. TatD-type hydrolase family.</text>
</comment>
<dbReference type="AlphaFoldDB" id="A0A061JGK1"/>
<dbReference type="GO" id="GO:0046872">
    <property type="term" value="F:metal ion binding"/>
    <property type="evidence" value="ECO:0007669"/>
    <property type="project" value="UniProtKB-KW"/>
</dbReference>
<dbReference type="CDD" id="cd01310">
    <property type="entry name" value="TatD_DNAse"/>
    <property type="match status" value="1"/>
</dbReference>
<comment type="caution">
    <text evidence="5">The sequence shown here is derived from an EMBL/GenBank/DDBJ whole genome shotgun (WGS) entry which is preliminary data.</text>
</comment>
<feature type="binding site" evidence="4">
    <location>
        <position position="11"/>
    </location>
    <ligand>
        <name>a divalent metal cation</name>
        <dbReference type="ChEBI" id="CHEBI:60240"/>
        <label>1</label>
    </ligand>
</feature>
<feature type="binding site" evidence="4">
    <location>
        <position position="95"/>
    </location>
    <ligand>
        <name>a divalent metal cation</name>
        <dbReference type="ChEBI" id="CHEBI:60240"/>
        <label>1</label>
    </ligand>
</feature>
<dbReference type="InterPro" id="IPR032466">
    <property type="entry name" value="Metal_Hydrolase"/>
</dbReference>
<dbReference type="NCBIfam" id="TIGR00010">
    <property type="entry name" value="YchF/TatD family DNA exonuclease"/>
    <property type="match status" value="1"/>
</dbReference>
<evidence type="ECO:0000256" key="2">
    <source>
        <dbReference type="ARBA" id="ARBA00022723"/>
    </source>
</evidence>
<keyword evidence="3" id="KW-0378">Hydrolase</keyword>
<organism evidence="5 6">
    <name type="scientific">Holospora undulata HU1</name>
    <dbReference type="NCBI Taxonomy" id="1321371"/>
    <lineage>
        <taxon>Bacteria</taxon>
        <taxon>Pseudomonadati</taxon>
        <taxon>Pseudomonadota</taxon>
        <taxon>Alphaproteobacteria</taxon>
        <taxon>Holosporales</taxon>
        <taxon>Holosporaceae</taxon>
        <taxon>Holospora</taxon>
    </lineage>
</organism>
<dbReference type="EMBL" id="ARPM03000098">
    <property type="protein sequence ID" value="ETZ05195.1"/>
    <property type="molecule type" value="Genomic_DNA"/>
</dbReference>
<gene>
    <name evidence="5" type="ORF">K737_300379</name>
</gene>
<dbReference type="Pfam" id="PF01026">
    <property type="entry name" value="TatD_DNase"/>
    <property type="match status" value="1"/>
</dbReference>
<dbReference type="InterPro" id="IPR001130">
    <property type="entry name" value="TatD-like"/>
</dbReference>
<keyword evidence="6" id="KW-1185">Reference proteome</keyword>
<evidence type="ECO:0000256" key="3">
    <source>
        <dbReference type="ARBA" id="ARBA00022801"/>
    </source>
</evidence>
<dbReference type="SUPFAM" id="SSF51556">
    <property type="entry name" value="Metallo-dependent hydrolases"/>
    <property type="match status" value="1"/>
</dbReference>
<accession>A0A061JGK1</accession>
<evidence type="ECO:0000313" key="5">
    <source>
        <dbReference type="EMBL" id="ETZ05195.1"/>
    </source>
</evidence>
<feature type="binding site" evidence="4">
    <location>
        <position position="156"/>
    </location>
    <ligand>
        <name>a divalent metal cation</name>
        <dbReference type="ChEBI" id="CHEBI:60240"/>
        <label>2</label>
    </ligand>
</feature>
<evidence type="ECO:0000256" key="4">
    <source>
        <dbReference type="PIRSR" id="PIRSR005902-1"/>
    </source>
</evidence>
<feature type="binding site" evidence="4">
    <location>
        <position position="206"/>
    </location>
    <ligand>
        <name>a divalent metal cation</name>
        <dbReference type="ChEBI" id="CHEBI:60240"/>
        <label>1</label>
    </ligand>
</feature>
<dbReference type="PIRSF" id="PIRSF005902">
    <property type="entry name" value="DNase_TatD"/>
    <property type="match status" value="1"/>
</dbReference>
<evidence type="ECO:0000313" key="6">
    <source>
        <dbReference type="Proteomes" id="UP000026922"/>
    </source>
</evidence>